<sequence length="104" mass="12416">MFKPDSIHKYADIFPRWKKLFHLGLYGLTEDFDLASITDFLLKNEKLTVCLSYFNPLTDGYKEILEKFIVKIIETRPKRIPYIYFPGLQNSIFYDDYQGLRLSH</sequence>
<name>A0A914XSW7_9BILA</name>
<dbReference type="AlphaFoldDB" id="A0A914XSW7"/>
<organism evidence="1 2">
    <name type="scientific">Panagrolaimus superbus</name>
    <dbReference type="NCBI Taxonomy" id="310955"/>
    <lineage>
        <taxon>Eukaryota</taxon>
        <taxon>Metazoa</taxon>
        <taxon>Ecdysozoa</taxon>
        <taxon>Nematoda</taxon>
        <taxon>Chromadorea</taxon>
        <taxon>Rhabditida</taxon>
        <taxon>Tylenchina</taxon>
        <taxon>Panagrolaimomorpha</taxon>
        <taxon>Panagrolaimoidea</taxon>
        <taxon>Panagrolaimidae</taxon>
        <taxon>Panagrolaimus</taxon>
    </lineage>
</organism>
<dbReference type="WBParaSite" id="PSU_v2.g11060.t1">
    <property type="protein sequence ID" value="PSU_v2.g11060.t1"/>
    <property type="gene ID" value="PSU_v2.g11060"/>
</dbReference>
<dbReference type="Proteomes" id="UP000887577">
    <property type="component" value="Unplaced"/>
</dbReference>
<keyword evidence="1" id="KW-1185">Reference proteome</keyword>
<evidence type="ECO:0000313" key="2">
    <source>
        <dbReference type="WBParaSite" id="PSU_v2.g11060.t1"/>
    </source>
</evidence>
<proteinExistence type="predicted"/>
<reference evidence="2" key="1">
    <citation type="submission" date="2022-11" db="UniProtKB">
        <authorList>
            <consortium name="WormBaseParasite"/>
        </authorList>
    </citation>
    <scope>IDENTIFICATION</scope>
</reference>
<protein>
    <submittedName>
        <fullName evidence="2">Uncharacterized protein</fullName>
    </submittedName>
</protein>
<evidence type="ECO:0000313" key="1">
    <source>
        <dbReference type="Proteomes" id="UP000887577"/>
    </source>
</evidence>
<accession>A0A914XSW7</accession>